<evidence type="ECO:0000256" key="1">
    <source>
        <dbReference type="ARBA" id="ARBA00000548"/>
    </source>
</evidence>
<evidence type="ECO:0000256" key="8">
    <source>
        <dbReference type="ARBA" id="ARBA00022837"/>
    </source>
</evidence>
<dbReference type="SUPFAM" id="SSF51445">
    <property type="entry name" value="(Trans)glycosidases"/>
    <property type="match status" value="1"/>
</dbReference>
<name>A0ABR3VJD2_HUMIN</name>
<reference evidence="14 15" key="1">
    <citation type="journal article" date="2024" name="Commun. Biol.">
        <title>Comparative genomic analysis of thermophilic fungi reveals convergent evolutionary adaptations and gene losses.</title>
        <authorList>
            <person name="Steindorff A.S."/>
            <person name="Aguilar-Pontes M.V."/>
            <person name="Robinson A.J."/>
            <person name="Andreopoulos B."/>
            <person name="LaButti K."/>
            <person name="Kuo A."/>
            <person name="Mondo S."/>
            <person name="Riley R."/>
            <person name="Otillar R."/>
            <person name="Haridas S."/>
            <person name="Lipzen A."/>
            <person name="Grimwood J."/>
            <person name="Schmutz J."/>
            <person name="Clum A."/>
            <person name="Reid I.D."/>
            <person name="Moisan M.C."/>
            <person name="Butler G."/>
            <person name="Nguyen T.T.M."/>
            <person name="Dewar K."/>
            <person name="Conant G."/>
            <person name="Drula E."/>
            <person name="Henrissat B."/>
            <person name="Hansel C."/>
            <person name="Singer S."/>
            <person name="Hutchinson M.I."/>
            <person name="de Vries R.P."/>
            <person name="Natvig D.O."/>
            <person name="Powell A.J."/>
            <person name="Tsang A."/>
            <person name="Grigoriev I.V."/>
        </authorList>
    </citation>
    <scope>NUCLEOTIDE SEQUENCE [LARGE SCALE GENOMIC DNA]</scope>
    <source>
        <strain evidence="14 15">CBS 620.91</strain>
    </source>
</reference>
<dbReference type="PANTHER" id="PTHR10357">
    <property type="entry name" value="ALPHA-AMYLASE FAMILY MEMBER"/>
    <property type="match status" value="1"/>
</dbReference>
<dbReference type="InterPro" id="IPR013780">
    <property type="entry name" value="Glyco_hydro_b"/>
</dbReference>
<sequence>MGILHQTLILLAAGIDIGKHGVSALSAAEWRKQSIYQVVTDRFARTDLSTTAHCNPADQVYCGGTWRGLISKLDYIQGMGFTSVWISPVVKQIDGNSKDGSSYHGYWAEDIWSLNSAFGTEQDLKDLSEALHSRGMYLMLDIVTNHMAYMGCRDYAGREATPSGMADHYLLISSMTSSQGLLSDRKLMTGSSLPDLRTGDESVRRIWNQWVAGIVSKYSVDGLRVDSAKHVETSFWPGFSAAAGVFLLGEVYHGDPSYVAPYQQYMDGVLDYPSYYWIRRAFQSPSNTMGELVAGLNTLRGAARDLSLYGSFLENHDIERFGFLTRDVALVKNAIAFTMLKDGIPIVYQGQEHLYSGDKIPNNREAIWLSGYRTDSELYTWIAKLNKIRSRVIAQDSRHLTYDSHVVYSDDHIIAMRKGHAGFQLISVFTNVGSSTSDTATLSSSATGLGANEALVDVMSCTAFTTDTNGGLVVTLANGLPRVLHRDIPTYRHDELDCYNEFGNK</sequence>
<evidence type="ECO:0000313" key="15">
    <source>
        <dbReference type="Proteomes" id="UP001583172"/>
    </source>
</evidence>
<evidence type="ECO:0000259" key="13">
    <source>
        <dbReference type="SMART" id="SM00642"/>
    </source>
</evidence>
<dbReference type="EC" id="3.2.1.1" evidence="4"/>
<proteinExistence type="inferred from homology"/>
<organism evidence="14 15">
    <name type="scientific">Humicola insolens</name>
    <name type="common">Soft-rot fungus</name>
    <dbReference type="NCBI Taxonomy" id="85995"/>
    <lineage>
        <taxon>Eukaryota</taxon>
        <taxon>Fungi</taxon>
        <taxon>Dikarya</taxon>
        <taxon>Ascomycota</taxon>
        <taxon>Pezizomycotina</taxon>
        <taxon>Sordariomycetes</taxon>
        <taxon>Sordariomycetidae</taxon>
        <taxon>Sordariales</taxon>
        <taxon>Chaetomiaceae</taxon>
        <taxon>Mycothermus</taxon>
    </lineage>
</organism>
<gene>
    <name evidence="14" type="ORF">VTJ49DRAFT_6979</name>
</gene>
<protein>
    <recommendedName>
        <fullName evidence="4">alpha-amylase</fullName>
        <ecNumber evidence="4">3.2.1.1</ecNumber>
    </recommendedName>
</protein>
<keyword evidence="12" id="KW-0326">Glycosidase</keyword>
<keyword evidence="10" id="KW-0325">Glycoprotein</keyword>
<feature type="domain" description="Glycosyl hydrolase family 13 catalytic" evidence="13">
    <location>
        <begin position="37"/>
        <end position="389"/>
    </location>
</feature>
<keyword evidence="9" id="KW-1015">Disulfide bond</keyword>
<dbReference type="Gene3D" id="3.20.20.80">
    <property type="entry name" value="Glycosidases"/>
    <property type="match status" value="1"/>
</dbReference>
<comment type="cofactor">
    <cofactor evidence="2">
        <name>Ca(2+)</name>
        <dbReference type="ChEBI" id="CHEBI:29108"/>
    </cofactor>
</comment>
<dbReference type="SMART" id="SM00642">
    <property type="entry name" value="Aamy"/>
    <property type="match status" value="1"/>
</dbReference>
<evidence type="ECO:0000256" key="4">
    <source>
        <dbReference type="ARBA" id="ARBA00012595"/>
    </source>
</evidence>
<dbReference type="PIRSF" id="PIRSF001024">
    <property type="entry name" value="Alph-amyl_fung"/>
    <property type="match status" value="1"/>
</dbReference>
<evidence type="ECO:0000256" key="9">
    <source>
        <dbReference type="ARBA" id="ARBA00023157"/>
    </source>
</evidence>
<keyword evidence="7" id="KW-0378">Hydrolase</keyword>
<keyword evidence="8" id="KW-0106">Calcium</keyword>
<dbReference type="CDD" id="cd11319">
    <property type="entry name" value="AmyAc_euk_AmyA"/>
    <property type="match status" value="1"/>
</dbReference>
<evidence type="ECO:0000256" key="7">
    <source>
        <dbReference type="ARBA" id="ARBA00022801"/>
    </source>
</evidence>
<evidence type="ECO:0000256" key="2">
    <source>
        <dbReference type="ARBA" id="ARBA00001913"/>
    </source>
</evidence>
<evidence type="ECO:0000256" key="3">
    <source>
        <dbReference type="ARBA" id="ARBA00008061"/>
    </source>
</evidence>
<dbReference type="Pfam" id="PF09260">
    <property type="entry name" value="A_amylase_dom_C"/>
    <property type="match status" value="1"/>
</dbReference>
<dbReference type="InterPro" id="IPR017853">
    <property type="entry name" value="GH"/>
</dbReference>
<comment type="similarity">
    <text evidence="3">Belongs to the glycosyl hydrolase 13 family.</text>
</comment>
<dbReference type="SUPFAM" id="SSF51011">
    <property type="entry name" value="Glycosyl hydrolase domain"/>
    <property type="match status" value="1"/>
</dbReference>
<keyword evidence="6" id="KW-0732">Signal</keyword>
<evidence type="ECO:0000256" key="12">
    <source>
        <dbReference type="ARBA" id="ARBA00023295"/>
    </source>
</evidence>
<dbReference type="PANTHER" id="PTHR10357:SF215">
    <property type="entry name" value="ALPHA-AMYLASE 1"/>
    <property type="match status" value="1"/>
</dbReference>
<keyword evidence="5" id="KW-0479">Metal-binding</keyword>
<dbReference type="Gene3D" id="2.60.40.1180">
    <property type="entry name" value="Golgi alpha-mannosidase II"/>
    <property type="match status" value="1"/>
</dbReference>
<evidence type="ECO:0000313" key="14">
    <source>
        <dbReference type="EMBL" id="KAL1841488.1"/>
    </source>
</evidence>
<comment type="caution">
    <text evidence="14">The sequence shown here is derived from an EMBL/GenBank/DDBJ whole genome shotgun (WGS) entry which is preliminary data.</text>
</comment>
<keyword evidence="15" id="KW-1185">Reference proteome</keyword>
<dbReference type="InterPro" id="IPR013777">
    <property type="entry name" value="A-amylase-like"/>
</dbReference>
<evidence type="ECO:0000256" key="6">
    <source>
        <dbReference type="ARBA" id="ARBA00022729"/>
    </source>
</evidence>
<comment type="catalytic activity">
    <reaction evidence="1">
        <text>Endohydrolysis of (1-&gt;4)-alpha-D-glucosidic linkages in polysaccharides containing three or more (1-&gt;4)-alpha-linked D-glucose units.</text>
        <dbReference type="EC" id="3.2.1.1"/>
    </reaction>
</comment>
<dbReference type="EMBL" id="JAZGSY010000073">
    <property type="protein sequence ID" value="KAL1841488.1"/>
    <property type="molecule type" value="Genomic_DNA"/>
</dbReference>
<dbReference type="Proteomes" id="UP001583172">
    <property type="component" value="Unassembled WGS sequence"/>
</dbReference>
<dbReference type="Pfam" id="PF00128">
    <property type="entry name" value="Alpha-amylase"/>
    <property type="match status" value="1"/>
</dbReference>
<accession>A0ABR3VJD2</accession>
<evidence type="ECO:0000256" key="10">
    <source>
        <dbReference type="ARBA" id="ARBA00023180"/>
    </source>
</evidence>
<evidence type="ECO:0000256" key="5">
    <source>
        <dbReference type="ARBA" id="ARBA00022723"/>
    </source>
</evidence>
<keyword evidence="11" id="KW-0119">Carbohydrate metabolism</keyword>
<dbReference type="InterPro" id="IPR015340">
    <property type="entry name" value="A_amylase_C_dom"/>
</dbReference>
<dbReference type="InterPro" id="IPR006047">
    <property type="entry name" value="GH13_cat_dom"/>
</dbReference>
<evidence type="ECO:0000256" key="11">
    <source>
        <dbReference type="ARBA" id="ARBA00023277"/>
    </source>
</evidence>